<evidence type="ECO:0000313" key="5">
    <source>
        <dbReference type="Proteomes" id="UP000589620"/>
    </source>
</evidence>
<evidence type="ECO:0000256" key="1">
    <source>
        <dbReference type="ARBA" id="ARBA00022679"/>
    </source>
</evidence>
<sequence length="430" mass="47000">MSFDPRTAVTDPDAWEALDQWTDVPAVDDLPDELIVFSAHPDDETLGVGGLLARAGAAGTPVRLVVAAACDPERLDELDAALSALGLSIPDPALTCDDTAPSVVALGLPDGALKHHASELRAAIADALDAPSGAQDRLVLAPWTGDRHGDHRTLGREVVAAARERGLRVMLYPVWLWQWGTPADVPWRRVREVVLTPEERIRKRAALARFSSQLRTPATPDGVLEPGFVARAADGREAVIEPPEPAEQHFERMHRELGDPWSVRSRWYERRRRAVLTASLPRERYGRAIELGCSIGETTAVLADRCDELVAVDGSASAVEAAAARLRDHANVVVERMRIPHEWPAVPGGADLVVVSELAYYLAEDDWDAVIDRILGSLNPGGEVLLCHWTGDSDDFAQPGEAAHARFRERSELRAAVVHRDEEFVLEVLR</sequence>
<organism evidence="4 5">
    <name type="scientific">Leifsonia soli</name>
    <dbReference type="NCBI Taxonomy" id="582665"/>
    <lineage>
        <taxon>Bacteria</taxon>
        <taxon>Bacillati</taxon>
        <taxon>Actinomycetota</taxon>
        <taxon>Actinomycetes</taxon>
        <taxon>Micrococcales</taxon>
        <taxon>Microbacteriaceae</taxon>
        <taxon>Leifsonia</taxon>
    </lineage>
</organism>
<dbReference type="SUPFAM" id="SSF53335">
    <property type="entry name" value="S-adenosyl-L-methionine-dependent methyltransferases"/>
    <property type="match status" value="1"/>
</dbReference>
<dbReference type="PANTHER" id="PTHR43861">
    <property type="entry name" value="TRANS-ACONITATE 2-METHYLTRANSFERASE-RELATED"/>
    <property type="match status" value="1"/>
</dbReference>
<name>A0A852SVA5_9MICO</name>
<dbReference type="Gene3D" id="3.40.50.150">
    <property type="entry name" value="Vaccinia Virus protein VP39"/>
    <property type="match status" value="1"/>
</dbReference>
<dbReference type="GO" id="GO:0016740">
    <property type="term" value="F:transferase activity"/>
    <property type="evidence" value="ECO:0007669"/>
    <property type="project" value="UniProtKB-KW"/>
</dbReference>
<keyword evidence="5" id="KW-1185">Reference proteome</keyword>
<dbReference type="RefSeq" id="WP_343037211.1">
    <property type="nucleotide sequence ID" value="NZ_BAAAPX010000001.1"/>
</dbReference>
<dbReference type="Proteomes" id="UP000589620">
    <property type="component" value="Unassembled WGS sequence"/>
</dbReference>
<protein>
    <submittedName>
        <fullName evidence="4">LmbE family N-acetylglucosaminyl deacetylase</fullName>
    </submittedName>
</protein>
<accession>A0A852SVA5</accession>
<gene>
    <name evidence="4" type="ORF">BJ963_000316</name>
</gene>
<dbReference type="GO" id="GO:0016137">
    <property type="term" value="P:glycoside metabolic process"/>
    <property type="evidence" value="ECO:0007669"/>
    <property type="project" value="UniProtKB-ARBA"/>
</dbReference>
<evidence type="ECO:0000256" key="2">
    <source>
        <dbReference type="ARBA" id="ARBA00022833"/>
    </source>
</evidence>
<dbReference type="EMBL" id="JACCBJ010000001">
    <property type="protein sequence ID" value="NYD72797.1"/>
    <property type="molecule type" value="Genomic_DNA"/>
</dbReference>
<dbReference type="InterPro" id="IPR024078">
    <property type="entry name" value="LmbE-like_dom_sf"/>
</dbReference>
<feature type="domain" description="Methyltransferase" evidence="3">
    <location>
        <begin position="289"/>
        <end position="382"/>
    </location>
</feature>
<keyword evidence="2" id="KW-0862">Zinc</keyword>
<proteinExistence type="predicted"/>
<dbReference type="SUPFAM" id="SSF102588">
    <property type="entry name" value="LmbE-like"/>
    <property type="match status" value="1"/>
</dbReference>
<reference evidence="4 5" key="1">
    <citation type="submission" date="2020-07" db="EMBL/GenBank/DDBJ databases">
        <title>Sequencing the genomes of 1000 actinobacteria strains.</title>
        <authorList>
            <person name="Klenk H.-P."/>
        </authorList>
    </citation>
    <scope>NUCLEOTIDE SEQUENCE [LARGE SCALE GENOMIC DNA]</scope>
    <source>
        <strain evidence="4 5">DSM 23871</strain>
    </source>
</reference>
<evidence type="ECO:0000259" key="3">
    <source>
        <dbReference type="Pfam" id="PF13649"/>
    </source>
</evidence>
<dbReference type="Pfam" id="PF13649">
    <property type="entry name" value="Methyltransf_25"/>
    <property type="match status" value="1"/>
</dbReference>
<dbReference type="Gene3D" id="3.40.50.10320">
    <property type="entry name" value="LmbE-like"/>
    <property type="match status" value="1"/>
</dbReference>
<dbReference type="InterPro" id="IPR003737">
    <property type="entry name" value="GlcNAc_PI_deacetylase-related"/>
</dbReference>
<keyword evidence="1" id="KW-0808">Transferase</keyword>
<dbReference type="AlphaFoldDB" id="A0A852SVA5"/>
<comment type="caution">
    <text evidence="4">The sequence shown here is derived from an EMBL/GenBank/DDBJ whole genome shotgun (WGS) entry which is preliminary data.</text>
</comment>
<dbReference type="InterPro" id="IPR041698">
    <property type="entry name" value="Methyltransf_25"/>
</dbReference>
<dbReference type="CDD" id="cd02440">
    <property type="entry name" value="AdoMet_MTases"/>
    <property type="match status" value="1"/>
</dbReference>
<evidence type="ECO:0000313" key="4">
    <source>
        <dbReference type="EMBL" id="NYD72797.1"/>
    </source>
</evidence>
<dbReference type="Pfam" id="PF02585">
    <property type="entry name" value="PIG-L"/>
    <property type="match status" value="1"/>
</dbReference>
<dbReference type="InterPro" id="IPR029063">
    <property type="entry name" value="SAM-dependent_MTases_sf"/>
</dbReference>